<feature type="transmembrane region" description="Helical" evidence="1">
    <location>
        <begin position="404"/>
        <end position="426"/>
    </location>
</feature>
<feature type="domain" description="DUF4010" evidence="3">
    <location>
        <begin position="191"/>
        <end position="400"/>
    </location>
</feature>
<feature type="transmembrane region" description="Helical" evidence="1">
    <location>
        <begin position="47"/>
        <end position="65"/>
    </location>
</feature>
<dbReference type="Pfam" id="PF13194">
    <property type="entry name" value="DUF4010"/>
    <property type="match status" value="1"/>
</dbReference>
<evidence type="ECO:0000256" key="1">
    <source>
        <dbReference type="SAM" id="Phobius"/>
    </source>
</evidence>
<dbReference type="RefSeq" id="WP_008954536.1">
    <property type="nucleotide sequence ID" value="NZ_ACIS01000006.1"/>
</dbReference>
<feature type="transmembrane region" description="Helical" evidence="1">
    <location>
        <begin position="71"/>
        <end position="88"/>
    </location>
</feature>
<protein>
    <submittedName>
        <fullName evidence="4">MgtC family protein</fullName>
    </submittedName>
</protein>
<dbReference type="InterPro" id="IPR049177">
    <property type="entry name" value="MgtC_SapB_SrpB_YhiD_N"/>
</dbReference>
<feature type="transmembrane region" description="Helical" evidence="1">
    <location>
        <begin position="186"/>
        <end position="208"/>
    </location>
</feature>
<feature type="transmembrane region" description="Helical" evidence="1">
    <location>
        <begin position="245"/>
        <end position="269"/>
    </location>
</feature>
<dbReference type="Proteomes" id="UP000003165">
    <property type="component" value="Unassembled WGS sequence"/>
</dbReference>
<keyword evidence="5" id="KW-1185">Reference proteome</keyword>
<dbReference type="AlphaFoldDB" id="B9Z581"/>
<keyword evidence="1" id="KW-0472">Membrane</keyword>
<evidence type="ECO:0000313" key="4">
    <source>
        <dbReference type="EMBL" id="EEG08313.1"/>
    </source>
</evidence>
<feature type="transmembrane region" description="Helical" evidence="1">
    <location>
        <begin position="315"/>
        <end position="335"/>
    </location>
</feature>
<feature type="transmembrane region" description="Helical" evidence="1">
    <location>
        <begin position="153"/>
        <end position="171"/>
    </location>
</feature>
<evidence type="ECO:0000259" key="2">
    <source>
        <dbReference type="Pfam" id="PF02308"/>
    </source>
</evidence>
<feature type="transmembrane region" description="Helical" evidence="1">
    <location>
        <begin position="17"/>
        <end position="35"/>
    </location>
</feature>
<proteinExistence type="predicted"/>
<keyword evidence="1" id="KW-0812">Transmembrane</keyword>
<gene>
    <name evidence="4" type="ORF">FuraDRAFT_2516</name>
</gene>
<dbReference type="InterPro" id="IPR025105">
    <property type="entry name" value="DUF4010"/>
</dbReference>
<dbReference type="EMBL" id="ACIS01000006">
    <property type="protein sequence ID" value="EEG08313.1"/>
    <property type="molecule type" value="Genomic_DNA"/>
</dbReference>
<feature type="transmembrane region" description="Helical" evidence="1">
    <location>
        <begin position="124"/>
        <end position="141"/>
    </location>
</feature>
<name>B9Z581_9NEIS</name>
<organism evidence="4 5">
    <name type="scientific">Pseudogulbenkiania ferrooxidans 2002</name>
    <dbReference type="NCBI Taxonomy" id="279714"/>
    <lineage>
        <taxon>Bacteria</taxon>
        <taxon>Pseudomonadati</taxon>
        <taxon>Pseudomonadota</taxon>
        <taxon>Betaproteobacteria</taxon>
        <taxon>Neisseriales</taxon>
        <taxon>Chromobacteriaceae</taxon>
        <taxon>Pseudogulbenkiania</taxon>
    </lineage>
</organism>
<accession>B9Z581</accession>
<reference evidence="4 5" key="1">
    <citation type="submission" date="2009-02" db="EMBL/GenBank/DDBJ databases">
        <title>Sequencing of the draft genome and assembly of Lutiella nitroferrum 2002.</title>
        <authorList>
            <consortium name="US DOE Joint Genome Institute (JGI-PGF)"/>
            <person name="Lucas S."/>
            <person name="Copeland A."/>
            <person name="Lapidus A."/>
            <person name="Glavina del Rio T."/>
            <person name="Tice H."/>
            <person name="Bruce D."/>
            <person name="Goodwin L."/>
            <person name="Pitluck S."/>
            <person name="Larimer F."/>
            <person name="Land M.L."/>
            <person name="Hauser L."/>
            <person name="Coates J.D."/>
        </authorList>
    </citation>
    <scope>NUCLEOTIDE SEQUENCE [LARGE SCALE GENOMIC DNA]</scope>
    <source>
        <strain evidence="4 5">2002</strain>
    </source>
</reference>
<dbReference type="eggNOG" id="COG3174">
    <property type="taxonomic scope" value="Bacteria"/>
</dbReference>
<feature type="transmembrane region" description="Helical" evidence="1">
    <location>
        <begin position="377"/>
        <end position="398"/>
    </location>
</feature>
<dbReference type="Pfam" id="PF02308">
    <property type="entry name" value="MgtC"/>
    <property type="match status" value="1"/>
</dbReference>
<feature type="transmembrane region" description="Helical" evidence="1">
    <location>
        <begin position="276"/>
        <end position="295"/>
    </location>
</feature>
<feature type="transmembrane region" description="Helical" evidence="1">
    <location>
        <begin position="100"/>
        <end position="118"/>
    </location>
</feature>
<feature type="domain" description="MgtC/SapB/SrpB/YhiD N-terminal" evidence="2">
    <location>
        <begin position="24"/>
        <end position="142"/>
    </location>
</feature>
<evidence type="ECO:0000313" key="5">
    <source>
        <dbReference type="Proteomes" id="UP000003165"/>
    </source>
</evidence>
<dbReference type="PANTHER" id="PTHR39084:SF1">
    <property type="entry name" value="DUF4010 DOMAIN-CONTAINING PROTEIN"/>
    <property type="match status" value="1"/>
</dbReference>
<evidence type="ECO:0000259" key="3">
    <source>
        <dbReference type="Pfam" id="PF13194"/>
    </source>
</evidence>
<keyword evidence="1" id="KW-1133">Transmembrane helix</keyword>
<dbReference type="PANTHER" id="PTHR39084">
    <property type="entry name" value="MEMBRANE PROTEIN-RELATED"/>
    <property type="match status" value="1"/>
</dbReference>
<sequence length="431" mass="45861">MSGIGVEAWLNLEGTPFAVLPRFVTSLAIGLLLGVERERKQHPLAGIRTFPLAAMLGTMLTMLGQMTATPALVAVGLAGVIALGFLPEGHQEAEVQEPRTTTLVSLMLAYGLGALVWYNQSELAIATAILATALLYLKPELTGIARKLERRDLLSLLQFATLTFIILPILPNRAMGPYLALNPHKIWLMVVLIVGVSLTGYLAVRLLGGRASGPWLGLLGGMVSSTATSLVYAREARSNPGSLSFATSVILLANIVLFLRLIVLAAILVPEALGAMAMVMLPALGLGLITVFLRFRHDQNQDGHPELTLSNPTELKLALGFALIFAVVVLCSAWLHDLYGSRGIYAVALISGVNDVDPITLTVLNLFGEHRLDIHQVIISVVLAVFANNLFKFGLIASLGGRTLAWRCLPTFILSGAGMLGGLLLLGTGVA</sequence>
<comment type="caution">
    <text evidence="4">The sequence shown here is derived from an EMBL/GenBank/DDBJ whole genome shotgun (WGS) entry which is preliminary data.</text>
</comment>